<protein>
    <submittedName>
        <fullName evidence="1">Tail assembly chaperone</fullName>
    </submittedName>
</protein>
<name>A0A7S9SP96_9CAUD</name>
<reference evidence="1 2" key="1">
    <citation type="submission" date="2020-10" db="EMBL/GenBank/DDBJ databases">
        <authorList>
            <person name="Dukhno E.A."/>
            <person name="Kornienko N.O."/>
            <person name="Shybanov S.R."/>
            <person name="Kharina A.V."/>
            <person name="Budzanivska I.G."/>
        </authorList>
    </citation>
    <scope>NUCLEOTIDE SEQUENCE [LARGE SCALE GENOMIC DNA]</scope>
</reference>
<sequence>MNLKDFYFADRHAEGTKMPILLPNGEDSGEWLQVMGPDCDAAILAGRAYTAAYRAAQDELAPLEAKCKAKEDWTEYNEQINYRAEELNKQLAVEIVTGWSFSDAFTKDAVRELLNQYRGLAQAIGKHHTESRAALSAK</sequence>
<organism evidence="1 2">
    <name type="scientific">Serratia phage Tsm2</name>
    <dbReference type="NCBI Taxonomy" id="2787014"/>
    <lineage>
        <taxon>Viruses</taxon>
        <taxon>Duplodnaviria</taxon>
        <taxon>Heunggongvirae</taxon>
        <taxon>Uroviricota</taxon>
        <taxon>Caudoviricetes</taxon>
        <taxon>Sarkviridae</taxon>
        <taxon>Otakuvirus</taxon>
        <taxon>Otakuvirus Tsm2</taxon>
    </lineage>
</organism>
<dbReference type="Pfam" id="PF08748">
    <property type="entry name" value="Phage_TAC_4"/>
    <property type="match status" value="1"/>
</dbReference>
<evidence type="ECO:0000313" key="1">
    <source>
        <dbReference type="EMBL" id="QPI13743.1"/>
    </source>
</evidence>
<keyword evidence="2" id="KW-1185">Reference proteome</keyword>
<evidence type="ECO:0000313" key="2">
    <source>
        <dbReference type="Proteomes" id="UP000595016"/>
    </source>
</evidence>
<proteinExistence type="predicted"/>
<gene>
    <name evidence="1" type="ORF">SIPHO4S_00047</name>
</gene>
<dbReference type="Proteomes" id="UP000595016">
    <property type="component" value="Segment"/>
</dbReference>
<accession>A0A7S9SP96</accession>
<dbReference type="EMBL" id="MW082583">
    <property type="protein sequence ID" value="QPI13743.1"/>
    <property type="molecule type" value="Genomic_DNA"/>
</dbReference>
<dbReference type="InterPro" id="IPR014859">
    <property type="entry name" value="Phage_TAC_4"/>
</dbReference>